<evidence type="ECO:0000313" key="2">
    <source>
        <dbReference type="EMBL" id="ORY94601.1"/>
    </source>
</evidence>
<accession>A0A1X2H7T8</accession>
<feature type="compositionally biased region" description="Basic and acidic residues" evidence="1">
    <location>
        <begin position="226"/>
        <end position="239"/>
    </location>
</feature>
<reference evidence="2 3" key="1">
    <citation type="submission" date="2016-07" db="EMBL/GenBank/DDBJ databases">
        <title>Pervasive Adenine N6-methylation of Active Genes in Fungi.</title>
        <authorList>
            <consortium name="DOE Joint Genome Institute"/>
            <person name="Mondo S.J."/>
            <person name="Dannebaum R.O."/>
            <person name="Kuo R.C."/>
            <person name="Labutti K."/>
            <person name="Haridas S."/>
            <person name="Kuo A."/>
            <person name="Salamov A."/>
            <person name="Ahrendt S.R."/>
            <person name="Lipzen A."/>
            <person name="Sullivan W."/>
            <person name="Andreopoulos W.B."/>
            <person name="Clum A."/>
            <person name="Lindquist E."/>
            <person name="Daum C."/>
            <person name="Ramamoorthy G.K."/>
            <person name="Gryganskyi A."/>
            <person name="Culley D."/>
            <person name="Magnuson J.K."/>
            <person name="James T.Y."/>
            <person name="O'Malley M.A."/>
            <person name="Stajich J.E."/>
            <person name="Spatafora J.W."/>
            <person name="Visel A."/>
            <person name="Grigoriev I.V."/>
        </authorList>
    </citation>
    <scope>NUCLEOTIDE SEQUENCE [LARGE SCALE GENOMIC DNA]</scope>
    <source>
        <strain evidence="2 3">NRRL 2496</strain>
    </source>
</reference>
<evidence type="ECO:0000256" key="1">
    <source>
        <dbReference type="SAM" id="MobiDB-lite"/>
    </source>
</evidence>
<gene>
    <name evidence="2" type="ORF">BCR43DRAFT_442165</name>
</gene>
<dbReference type="Proteomes" id="UP000242180">
    <property type="component" value="Unassembled WGS sequence"/>
</dbReference>
<sequence>MGAQASKQAARRLPREARQHAASEPPRESPSTLNNAANVSAESRSEFIEQDGRDPQLHKNLMAIGQVKIEPTVTRMRTSDPMLHILRERQRIEEDEPLSKLNEIPNRASIDVVFSALERRKWLAPGEFNQAETLKQMNADYNIDPSTLQTLYKYYNTMAVLPTITDEPDERHRGIWVDNKDDWKRELQAALKAKEAHRKATNVPPAQQKPKKETIDSGSHSSSQEETEREKRLKDLFDD</sequence>
<dbReference type="InParanoid" id="A0A1X2H7T8"/>
<comment type="caution">
    <text evidence="2">The sequence shown here is derived from an EMBL/GenBank/DDBJ whole genome shotgun (WGS) entry which is preliminary data.</text>
</comment>
<feature type="compositionally biased region" description="Basic and acidic residues" evidence="1">
    <location>
        <begin position="13"/>
        <end position="27"/>
    </location>
</feature>
<dbReference type="OrthoDB" id="4085451at2759"/>
<feature type="compositionally biased region" description="Polar residues" evidence="1">
    <location>
        <begin position="29"/>
        <end position="42"/>
    </location>
</feature>
<evidence type="ECO:0000313" key="3">
    <source>
        <dbReference type="Proteomes" id="UP000242180"/>
    </source>
</evidence>
<feature type="region of interest" description="Disordered" evidence="1">
    <location>
        <begin position="1"/>
        <end position="54"/>
    </location>
</feature>
<name>A0A1X2H7T8_SYNRA</name>
<feature type="compositionally biased region" description="Basic and acidic residues" evidence="1">
    <location>
        <begin position="43"/>
        <end position="54"/>
    </location>
</feature>
<keyword evidence="3" id="KW-1185">Reference proteome</keyword>
<dbReference type="EMBL" id="MCGN01000007">
    <property type="protein sequence ID" value="ORY94601.1"/>
    <property type="molecule type" value="Genomic_DNA"/>
</dbReference>
<proteinExistence type="predicted"/>
<dbReference type="AlphaFoldDB" id="A0A1X2H7T8"/>
<dbReference type="OMA" id="HNIPNES"/>
<organism evidence="2 3">
    <name type="scientific">Syncephalastrum racemosum</name>
    <name type="common">Filamentous fungus</name>
    <dbReference type="NCBI Taxonomy" id="13706"/>
    <lineage>
        <taxon>Eukaryota</taxon>
        <taxon>Fungi</taxon>
        <taxon>Fungi incertae sedis</taxon>
        <taxon>Mucoromycota</taxon>
        <taxon>Mucoromycotina</taxon>
        <taxon>Mucoromycetes</taxon>
        <taxon>Mucorales</taxon>
        <taxon>Syncephalastraceae</taxon>
        <taxon>Syncephalastrum</taxon>
    </lineage>
</organism>
<protein>
    <submittedName>
        <fullName evidence="2">Uncharacterized protein</fullName>
    </submittedName>
</protein>
<feature type="region of interest" description="Disordered" evidence="1">
    <location>
        <begin position="191"/>
        <end position="239"/>
    </location>
</feature>